<evidence type="ECO:0000256" key="1">
    <source>
        <dbReference type="SAM" id="MobiDB-lite"/>
    </source>
</evidence>
<dbReference type="OrthoDB" id="213240at2"/>
<name>A0A517NNK0_9BACT</name>
<feature type="transmembrane region" description="Helical" evidence="2">
    <location>
        <begin position="266"/>
        <end position="290"/>
    </location>
</feature>
<evidence type="ECO:0000313" key="4">
    <source>
        <dbReference type="Proteomes" id="UP000319817"/>
    </source>
</evidence>
<dbReference type="AlphaFoldDB" id="A0A517NNK0"/>
<feature type="transmembrane region" description="Helical" evidence="2">
    <location>
        <begin position="44"/>
        <end position="64"/>
    </location>
</feature>
<protein>
    <recommendedName>
        <fullName evidence="5">PepSY-associated TM helix</fullName>
    </recommendedName>
</protein>
<keyword evidence="2" id="KW-1133">Transmembrane helix</keyword>
<dbReference type="Proteomes" id="UP000319817">
    <property type="component" value="Chromosome"/>
</dbReference>
<evidence type="ECO:0000313" key="3">
    <source>
        <dbReference type="EMBL" id="QDT08707.1"/>
    </source>
</evidence>
<reference evidence="3 4" key="1">
    <citation type="submission" date="2019-02" db="EMBL/GenBank/DDBJ databases">
        <title>Deep-cultivation of Planctomycetes and their phenomic and genomic characterization uncovers novel biology.</title>
        <authorList>
            <person name="Wiegand S."/>
            <person name="Jogler M."/>
            <person name="Boedeker C."/>
            <person name="Pinto D."/>
            <person name="Vollmers J."/>
            <person name="Rivas-Marin E."/>
            <person name="Kohn T."/>
            <person name="Peeters S.H."/>
            <person name="Heuer A."/>
            <person name="Rast P."/>
            <person name="Oberbeckmann S."/>
            <person name="Bunk B."/>
            <person name="Jeske O."/>
            <person name="Meyerdierks A."/>
            <person name="Storesund J.E."/>
            <person name="Kallscheuer N."/>
            <person name="Luecker S."/>
            <person name="Lage O.M."/>
            <person name="Pohl T."/>
            <person name="Merkel B.J."/>
            <person name="Hornburger P."/>
            <person name="Mueller R.-W."/>
            <person name="Bruemmer F."/>
            <person name="Labrenz M."/>
            <person name="Spormann A.M."/>
            <person name="Op den Camp H."/>
            <person name="Overmann J."/>
            <person name="Amann R."/>
            <person name="Jetten M.S.M."/>
            <person name="Mascher T."/>
            <person name="Medema M.H."/>
            <person name="Devos D.P."/>
            <person name="Kaster A.-K."/>
            <person name="Ovreas L."/>
            <person name="Rohde M."/>
            <person name="Galperin M.Y."/>
            <person name="Jogler C."/>
        </authorList>
    </citation>
    <scope>NUCLEOTIDE SEQUENCE [LARGE SCALE GENOMIC DNA]</scope>
    <source>
        <strain evidence="3 4">K23_9</strain>
    </source>
</reference>
<dbReference type="InterPro" id="IPR032307">
    <property type="entry name" value="PepSY_TM-like_2"/>
</dbReference>
<dbReference type="PANTHER" id="PTHR40115:SF1">
    <property type="entry name" value="INNER MEMBRANE PROTEIN WITH PEPSY TM HELIX"/>
    <property type="match status" value="1"/>
</dbReference>
<feature type="transmembrane region" description="Helical" evidence="2">
    <location>
        <begin position="297"/>
        <end position="317"/>
    </location>
</feature>
<evidence type="ECO:0008006" key="5">
    <source>
        <dbReference type="Google" id="ProtNLM"/>
    </source>
</evidence>
<dbReference type="RefSeq" id="WP_145416203.1">
    <property type="nucleotide sequence ID" value="NZ_CP036526.1"/>
</dbReference>
<keyword evidence="2" id="KW-0472">Membrane</keyword>
<dbReference type="InterPro" id="IPR005625">
    <property type="entry name" value="PepSY-ass_TM"/>
</dbReference>
<dbReference type="Pfam" id="PF03929">
    <property type="entry name" value="PepSY_TM"/>
    <property type="match status" value="1"/>
</dbReference>
<evidence type="ECO:0000256" key="2">
    <source>
        <dbReference type="SAM" id="Phobius"/>
    </source>
</evidence>
<feature type="compositionally biased region" description="Polar residues" evidence="1">
    <location>
        <begin position="1"/>
        <end position="21"/>
    </location>
</feature>
<keyword evidence="2" id="KW-0812">Transmembrane</keyword>
<proteinExistence type="predicted"/>
<organism evidence="3 4">
    <name type="scientific">Stieleria marina</name>
    <dbReference type="NCBI Taxonomy" id="1930275"/>
    <lineage>
        <taxon>Bacteria</taxon>
        <taxon>Pseudomonadati</taxon>
        <taxon>Planctomycetota</taxon>
        <taxon>Planctomycetia</taxon>
        <taxon>Pirellulales</taxon>
        <taxon>Pirellulaceae</taxon>
        <taxon>Stieleria</taxon>
    </lineage>
</organism>
<dbReference type="EMBL" id="CP036526">
    <property type="protein sequence ID" value="QDT08707.1"/>
    <property type="molecule type" value="Genomic_DNA"/>
</dbReference>
<keyword evidence="4" id="KW-1185">Reference proteome</keyword>
<sequence>MPKSTPRSADQQNPPSEQTATDAKPQKKSKRWPPFKILIRRIHLYAGLFLLPWVFLYGITGAMYNHIGLFPETDIRDVAAESLTDTPLADFPSAAELAANVVAAINATSPESTVELVDQHGAAFNNPIILEVKDKDLRHDVYVDPATKLARVVTHSQSTEIAEPLLKEIRNIQLKPNPYQVVKQSVPDVLDNAGIDSSNKPKPRGWSKLNFLASVDGEPARITYVLRDGHIDVVRFKGQDGMSPRAFFLRLHTSHGQPPHWNARQIWSLFVDIMAIAMVTWGLTGLFMWWQLKRTRVVGAIVIAASLATAATLYFAMMNYYAVTVL</sequence>
<gene>
    <name evidence="3" type="ORF">K239x_06480</name>
</gene>
<feature type="region of interest" description="Disordered" evidence="1">
    <location>
        <begin position="1"/>
        <end position="28"/>
    </location>
</feature>
<accession>A0A517NNK0</accession>
<dbReference type="PANTHER" id="PTHR40115">
    <property type="entry name" value="INNER MEMBRANE PROTEIN WITH PEPSY TM HELIX"/>
    <property type="match status" value="1"/>
</dbReference>